<name>N2ATP3_9FIRM</name>
<gene>
    <name evidence="1" type="ORF">C823_02223</name>
</gene>
<protein>
    <submittedName>
        <fullName evidence="1">Uncharacterized protein</fullName>
    </submittedName>
</protein>
<dbReference type="EMBL" id="AQFT01000067">
    <property type="protein sequence ID" value="EMZ27874.1"/>
    <property type="molecule type" value="Genomic_DNA"/>
</dbReference>
<comment type="caution">
    <text evidence="1">The sequence shown here is derived from an EMBL/GenBank/DDBJ whole genome shotgun (WGS) entry which is preliminary data.</text>
</comment>
<dbReference type="InterPro" id="IPR026906">
    <property type="entry name" value="LRR_5"/>
</dbReference>
<dbReference type="SUPFAM" id="SSF52058">
    <property type="entry name" value="L domain-like"/>
    <property type="match status" value="1"/>
</dbReference>
<dbReference type="InterPro" id="IPR032675">
    <property type="entry name" value="LRR_dom_sf"/>
</dbReference>
<dbReference type="eggNOG" id="COG3210">
    <property type="taxonomic scope" value="Bacteria"/>
</dbReference>
<reference evidence="1 2" key="1">
    <citation type="journal article" date="2014" name="Genome Announc.">
        <title>Draft genome sequences of the altered schaedler flora, a defined bacterial community from gnotobiotic mice.</title>
        <authorList>
            <person name="Wannemuehler M.J."/>
            <person name="Overstreet A.M."/>
            <person name="Ward D.V."/>
            <person name="Phillips G.J."/>
        </authorList>
    </citation>
    <scope>NUCLEOTIDE SEQUENCE [LARGE SCALE GENOMIC DNA]</scope>
    <source>
        <strain evidence="1 2">ASF492</strain>
    </source>
</reference>
<evidence type="ECO:0000313" key="1">
    <source>
        <dbReference type="EMBL" id="EMZ27874.1"/>
    </source>
</evidence>
<dbReference type="Proteomes" id="UP000012589">
    <property type="component" value="Unassembled WGS sequence"/>
</dbReference>
<dbReference type="Pfam" id="PF13306">
    <property type="entry name" value="LRR_5"/>
    <property type="match status" value="1"/>
</dbReference>
<dbReference type="HOGENOM" id="CLU_699697_0_0_9"/>
<accession>N2ATP3</accession>
<evidence type="ECO:0000313" key="2">
    <source>
        <dbReference type="Proteomes" id="UP000012589"/>
    </source>
</evidence>
<organism evidence="1 2">
    <name type="scientific">Eubacterium plexicaudatum ASF492</name>
    <dbReference type="NCBI Taxonomy" id="1235802"/>
    <lineage>
        <taxon>Bacteria</taxon>
        <taxon>Bacillati</taxon>
        <taxon>Bacillota</taxon>
        <taxon>Clostridia</taxon>
        <taxon>Eubacteriales</taxon>
        <taxon>Eubacteriaceae</taxon>
        <taxon>Eubacterium</taxon>
    </lineage>
</organism>
<dbReference type="OrthoDB" id="1771446at2"/>
<sequence length="394" mass="43467">MADKRMRRKAANTGSVRSNYRKRKTVTASILIPVFFLNVSVPGASIWAQTNRISQTQSEDKQIQDDLISEDKQVQDDLISEDIQTKDQHAVTFAQLNDNEVFLKQSQARVCTLTASTMMIRRAAMLSGNQDWRQITEKSVRKYAWAEKTGLKWNFTAAGVSVVHKSLSSINELIGLLDKHPEGVVIYNARKPHAILVTDYTDGILYCSDPSNDKPSGRYPIAQASITAESASRCWYVKSPVNLTVVKTDADRQSEQAANGLMYRVLDQEKKTVSCTGRVSDDTTVTIPETVILDGVEYQVVQIAEGAFADAAKLKEITIGANIAEIEPKAFYQCKKLRKVTIHAQNLKKIGTDAFAKIHKKAQILIVGKQVETFASLLTGTSVPVTATVGAGKQ</sequence>
<proteinExistence type="predicted"/>
<dbReference type="Gene3D" id="3.80.10.10">
    <property type="entry name" value="Ribonuclease Inhibitor"/>
    <property type="match status" value="1"/>
</dbReference>
<dbReference type="AlphaFoldDB" id="N2ATP3"/>
<keyword evidence="2" id="KW-1185">Reference proteome</keyword>
<dbReference type="PATRIC" id="fig|1235802.3.peg.2363"/>
<dbReference type="STRING" id="1235802.C823_02223"/>